<sequence>MTMTGVRVLMFGAHPDDCEFECAGLAALVTRAGGTVEFVSATDGSSGHHQIFGEELVARRLREAEAGAAAVGATVTNLGFPDGWLFPDRVLREAVITAIRGFGPDVVVCPRPCDYHPDHRAVATAVLDAGYLLMVPGIVAEVPVPARRPVILHTCDTFTDPRPFRADLLVDIDAVVEQKVDAIMAHESQVREWLPHVNGFASEIPVTEPARTAHLRARERAKAHGVARRFADELERRHGRLPETAEAYEISEYGASADPGSVRRILGLAAVR</sequence>
<comment type="caution">
    <text evidence="2">The sequence shown here is derived from an EMBL/GenBank/DDBJ whole genome shotgun (WGS) entry which is preliminary data.</text>
</comment>
<evidence type="ECO:0000313" key="2">
    <source>
        <dbReference type="EMBL" id="RRD05172.1"/>
    </source>
</evidence>
<dbReference type="EMBL" id="RQZG01000007">
    <property type="protein sequence ID" value="RRD05172.1"/>
    <property type="molecule type" value="Genomic_DNA"/>
</dbReference>
<proteinExistence type="predicted"/>
<dbReference type="InterPro" id="IPR024078">
    <property type="entry name" value="LmbE-like_dom_sf"/>
</dbReference>
<protein>
    <submittedName>
        <fullName evidence="2">PIG-L family deacetylase</fullName>
    </submittedName>
</protein>
<dbReference type="OrthoDB" id="3514174at2"/>
<gene>
    <name evidence="2" type="ORF">EII34_07485</name>
</gene>
<dbReference type="Gene3D" id="3.40.50.10320">
    <property type="entry name" value="LmbE-like"/>
    <property type="match status" value="1"/>
</dbReference>
<reference evidence="2 3" key="1">
    <citation type="submission" date="2018-11" db="EMBL/GenBank/DDBJ databases">
        <title>Genomes From Bacteria Associated with the Canine Oral Cavity: a Test Case for Automated Genome-Based Taxonomic Assignment.</title>
        <authorList>
            <person name="Coil D.A."/>
            <person name="Jospin G."/>
            <person name="Darling A.E."/>
            <person name="Wallis C."/>
            <person name="Davis I.J."/>
            <person name="Harris S."/>
            <person name="Eisen J.A."/>
            <person name="Holcombe L.J."/>
            <person name="O'Flynn C."/>
        </authorList>
    </citation>
    <scope>NUCLEOTIDE SEQUENCE [LARGE SCALE GENOMIC DNA]</scope>
    <source>
        <strain evidence="2 3">OH887_COT-365</strain>
    </source>
</reference>
<dbReference type="GO" id="GO:0016137">
    <property type="term" value="P:glycoside metabolic process"/>
    <property type="evidence" value="ECO:0007669"/>
    <property type="project" value="UniProtKB-ARBA"/>
</dbReference>
<dbReference type="AlphaFoldDB" id="A0A3P1T6V0"/>
<dbReference type="PANTHER" id="PTHR12993:SF11">
    <property type="entry name" value="N-ACETYLGLUCOSAMINYL-PHOSPHATIDYLINOSITOL DE-N-ACETYLASE"/>
    <property type="match status" value="1"/>
</dbReference>
<dbReference type="Proteomes" id="UP000280819">
    <property type="component" value="Unassembled WGS sequence"/>
</dbReference>
<evidence type="ECO:0000313" key="3">
    <source>
        <dbReference type="Proteomes" id="UP000280819"/>
    </source>
</evidence>
<dbReference type="SUPFAM" id="SSF102588">
    <property type="entry name" value="LmbE-like"/>
    <property type="match status" value="1"/>
</dbReference>
<accession>A0A3P1T6V0</accession>
<dbReference type="GO" id="GO:0016811">
    <property type="term" value="F:hydrolase activity, acting on carbon-nitrogen (but not peptide) bonds, in linear amides"/>
    <property type="evidence" value="ECO:0007669"/>
    <property type="project" value="TreeGrafter"/>
</dbReference>
<organism evidence="2 3">
    <name type="scientific">Arachnia propionica</name>
    <dbReference type="NCBI Taxonomy" id="1750"/>
    <lineage>
        <taxon>Bacteria</taxon>
        <taxon>Bacillati</taxon>
        <taxon>Actinomycetota</taxon>
        <taxon>Actinomycetes</taxon>
        <taxon>Propionibacteriales</taxon>
        <taxon>Propionibacteriaceae</taxon>
        <taxon>Arachnia</taxon>
    </lineage>
</organism>
<name>A0A3P1T6V0_9ACTN</name>
<dbReference type="RefSeq" id="WP_124844496.1">
    <property type="nucleotide sequence ID" value="NZ_JAUNKP010000006.1"/>
</dbReference>
<dbReference type="Pfam" id="PF02585">
    <property type="entry name" value="PIG-L"/>
    <property type="match status" value="1"/>
</dbReference>
<dbReference type="InterPro" id="IPR003737">
    <property type="entry name" value="GlcNAc_PI_deacetylase-related"/>
</dbReference>
<evidence type="ECO:0000256" key="1">
    <source>
        <dbReference type="ARBA" id="ARBA00022833"/>
    </source>
</evidence>
<dbReference type="PANTHER" id="PTHR12993">
    <property type="entry name" value="N-ACETYLGLUCOSAMINYL-PHOSPHATIDYLINOSITOL DE-N-ACETYLASE-RELATED"/>
    <property type="match status" value="1"/>
</dbReference>
<keyword evidence="1" id="KW-0862">Zinc</keyword>